<sequence>MEVTLLRSLKALNGLLALPLLFAGGKVGATEIRVLPINDHVIAFYDGRPAENAVDLAKATWADHGANFVGVATYAIVDGSEALVYDTYPSVEQARQVRTWLEKRGVTHFIVANSHWHLDHVGGNALYGDSTIIATDKARAQLLRHKAAIEDGSLQGPPAITPFKVPEVGISQPTTVSVGRYTVELRPVNIHSADGLVAWLPQDKLLLAGDTLEDTLTFIAEPESLGEQYRNLGTMKAWGPTGILPNHGDPAIIAKGGYTTALIEMTRHYIRAMVEHAHDKDFATQSIERFIPAELKAGTVSVWWAYREAHHENLEKVAAFYKDKPLPRFDP</sequence>
<accession>A0ABS0HHX6</accession>
<dbReference type="InterPro" id="IPR050855">
    <property type="entry name" value="NDM-1-like"/>
</dbReference>
<evidence type="ECO:0000313" key="3">
    <source>
        <dbReference type="EMBL" id="MBF9151864.1"/>
    </source>
</evidence>
<comment type="caution">
    <text evidence="3">The sequence shown here is derived from an EMBL/GenBank/DDBJ whole genome shotgun (WGS) entry which is preliminary data.</text>
</comment>
<organism evidence="3 4">
    <name type="scientific">Novosphingobium jiangmenense</name>
    <dbReference type="NCBI Taxonomy" id="2791981"/>
    <lineage>
        <taxon>Bacteria</taxon>
        <taxon>Pseudomonadati</taxon>
        <taxon>Pseudomonadota</taxon>
        <taxon>Alphaproteobacteria</taxon>
        <taxon>Sphingomonadales</taxon>
        <taxon>Sphingomonadaceae</taxon>
        <taxon>Novosphingobium</taxon>
    </lineage>
</organism>
<feature type="domain" description="Metallo-beta-lactamase" evidence="2">
    <location>
        <begin position="70"/>
        <end position="247"/>
    </location>
</feature>
<dbReference type="Proteomes" id="UP000600799">
    <property type="component" value="Unassembled WGS sequence"/>
</dbReference>
<dbReference type="InterPro" id="IPR001279">
    <property type="entry name" value="Metallo-B-lactamas"/>
</dbReference>
<gene>
    <name evidence="3" type="ORF">I2488_12685</name>
</gene>
<dbReference type="SMART" id="SM00849">
    <property type="entry name" value="Lactamase_B"/>
    <property type="match status" value="1"/>
</dbReference>
<dbReference type="Gene3D" id="3.60.15.10">
    <property type="entry name" value="Ribonuclease Z/Hydroxyacylglutathione hydrolase-like"/>
    <property type="match status" value="1"/>
</dbReference>
<dbReference type="InterPro" id="IPR036866">
    <property type="entry name" value="RibonucZ/Hydroxyglut_hydro"/>
</dbReference>
<comment type="similarity">
    <text evidence="1">Belongs to the metallo-beta-lactamase superfamily. Class-B beta-lactamase family.</text>
</comment>
<protein>
    <submittedName>
        <fullName evidence="3">MBL fold metallo-hydrolase</fullName>
    </submittedName>
</protein>
<evidence type="ECO:0000256" key="1">
    <source>
        <dbReference type="ARBA" id="ARBA00005250"/>
    </source>
</evidence>
<name>A0ABS0HHX6_9SPHN</name>
<dbReference type="PANTHER" id="PTHR42951:SF4">
    <property type="entry name" value="ACYL-COENZYME A THIOESTERASE MBLAC2"/>
    <property type="match status" value="1"/>
</dbReference>
<evidence type="ECO:0000313" key="4">
    <source>
        <dbReference type="Proteomes" id="UP000600799"/>
    </source>
</evidence>
<dbReference type="PANTHER" id="PTHR42951">
    <property type="entry name" value="METALLO-BETA-LACTAMASE DOMAIN-CONTAINING"/>
    <property type="match status" value="1"/>
</dbReference>
<keyword evidence="4" id="KW-1185">Reference proteome</keyword>
<dbReference type="SUPFAM" id="SSF56281">
    <property type="entry name" value="Metallo-hydrolase/oxidoreductase"/>
    <property type="match status" value="1"/>
</dbReference>
<evidence type="ECO:0000259" key="2">
    <source>
        <dbReference type="SMART" id="SM00849"/>
    </source>
</evidence>
<proteinExistence type="inferred from homology"/>
<dbReference type="Pfam" id="PF00753">
    <property type="entry name" value="Lactamase_B"/>
    <property type="match status" value="1"/>
</dbReference>
<reference evidence="3 4" key="1">
    <citation type="submission" date="2020-11" db="EMBL/GenBank/DDBJ databases">
        <title>The genome sequence of Novosphingobium sp. 1Y9A.</title>
        <authorList>
            <person name="Liu Y."/>
        </authorList>
    </citation>
    <scope>NUCLEOTIDE SEQUENCE [LARGE SCALE GENOMIC DNA]</scope>
    <source>
        <strain evidence="3 4">1Y9A</strain>
    </source>
</reference>
<dbReference type="RefSeq" id="WP_214652366.1">
    <property type="nucleotide sequence ID" value="NZ_JADQDC010000008.1"/>
</dbReference>
<dbReference type="EMBL" id="JADQDC010000008">
    <property type="protein sequence ID" value="MBF9151864.1"/>
    <property type="molecule type" value="Genomic_DNA"/>
</dbReference>